<reference evidence="1" key="2">
    <citation type="submission" date="2023-05" db="EMBL/GenBank/DDBJ databases">
        <authorList>
            <person name="Schelkunov M.I."/>
        </authorList>
    </citation>
    <scope>NUCLEOTIDE SEQUENCE</scope>
    <source>
        <strain evidence="1">Hsosn_3</strain>
        <tissue evidence="1">Leaf</tissue>
    </source>
</reference>
<evidence type="ECO:0000313" key="2">
    <source>
        <dbReference type="Proteomes" id="UP001237642"/>
    </source>
</evidence>
<evidence type="ECO:0000313" key="1">
    <source>
        <dbReference type="EMBL" id="KAK1373185.1"/>
    </source>
</evidence>
<dbReference type="Proteomes" id="UP001237642">
    <property type="component" value="Unassembled WGS sequence"/>
</dbReference>
<name>A0AAD8MES8_9APIA</name>
<proteinExistence type="predicted"/>
<sequence>MRSEYEIGPPFEYESISFFASSNKSKAPERPLFSGLLISEQKDKNWSVKAACTVVYAGVPFNPNALQISLGDILPMDHGQPVMFDRSLNYAGYFLPEEDDKFIERVRAAVEEERQAKAAAA</sequence>
<accession>A0AAD8MES8</accession>
<dbReference type="AlphaFoldDB" id="A0AAD8MES8"/>
<organism evidence="1 2">
    <name type="scientific">Heracleum sosnowskyi</name>
    <dbReference type="NCBI Taxonomy" id="360622"/>
    <lineage>
        <taxon>Eukaryota</taxon>
        <taxon>Viridiplantae</taxon>
        <taxon>Streptophyta</taxon>
        <taxon>Embryophyta</taxon>
        <taxon>Tracheophyta</taxon>
        <taxon>Spermatophyta</taxon>
        <taxon>Magnoliopsida</taxon>
        <taxon>eudicotyledons</taxon>
        <taxon>Gunneridae</taxon>
        <taxon>Pentapetalae</taxon>
        <taxon>asterids</taxon>
        <taxon>campanulids</taxon>
        <taxon>Apiales</taxon>
        <taxon>Apiaceae</taxon>
        <taxon>Apioideae</taxon>
        <taxon>apioid superclade</taxon>
        <taxon>Tordylieae</taxon>
        <taxon>Tordyliinae</taxon>
        <taxon>Heracleum</taxon>
    </lineage>
</organism>
<comment type="caution">
    <text evidence="1">The sequence shown here is derived from an EMBL/GenBank/DDBJ whole genome shotgun (WGS) entry which is preliminary data.</text>
</comment>
<gene>
    <name evidence="1" type="ORF">POM88_029378</name>
</gene>
<protein>
    <submittedName>
        <fullName evidence="1">Uncharacterized protein</fullName>
    </submittedName>
</protein>
<reference evidence="1" key="1">
    <citation type="submission" date="2023-02" db="EMBL/GenBank/DDBJ databases">
        <title>Genome of toxic invasive species Heracleum sosnowskyi carries increased number of genes despite the absence of recent whole-genome duplications.</title>
        <authorList>
            <person name="Schelkunov M."/>
            <person name="Shtratnikova V."/>
            <person name="Makarenko M."/>
            <person name="Klepikova A."/>
            <person name="Omelchenko D."/>
            <person name="Novikova G."/>
            <person name="Obukhova E."/>
            <person name="Bogdanov V."/>
            <person name="Penin A."/>
            <person name="Logacheva M."/>
        </authorList>
    </citation>
    <scope>NUCLEOTIDE SEQUENCE</scope>
    <source>
        <strain evidence="1">Hsosn_3</strain>
        <tissue evidence="1">Leaf</tissue>
    </source>
</reference>
<keyword evidence="2" id="KW-1185">Reference proteome</keyword>
<dbReference type="EMBL" id="JAUIZM010000007">
    <property type="protein sequence ID" value="KAK1373185.1"/>
    <property type="molecule type" value="Genomic_DNA"/>
</dbReference>